<evidence type="ECO:0000256" key="3">
    <source>
        <dbReference type="ARBA" id="ARBA00022989"/>
    </source>
</evidence>
<evidence type="ECO:0000256" key="2">
    <source>
        <dbReference type="ARBA" id="ARBA00022692"/>
    </source>
</evidence>
<evidence type="ECO:0000313" key="8">
    <source>
        <dbReference type="EMBL" id="CAB4700495.1"/>
    </source>
</evidence>
<evidence type="ECO:0000256" key="4">
    <source>
        <dbReference type="ARBA" id="ARBA00023136"/>
    </source>
</evidence>
<dbReference type="EMBL" id="CAEZYF010000001">
    <property type="protein sequence ID" value="CAB4700495.1"/>
    <property type="molecule type" value="Genomic_DNA"/>
</dbReference>
<name>A0A6J7BL53_9ZZZZ</name>
<evidence type="ECO:0000313" key="11">
    <source>
        <dbReference type="EMBL" id="CAB4957818.1"/>
    </source>
</evidence>
<dbReference type="EMBL" id="CAFAAV010000253">
    <property type="protein sequence ID" value="CAB4834188.1"/>
    <property type="molecule type" value="Genomic_DNA"/>
</dbReference>
<protein>
    <submittedName>
        <fullName evidence="10">Unannotated protein</fullName>
    </submittedName>
</protein>
<dbReference type="EMBL" id="CAFBOL010000085">
    <property type="protein sequence ID" value="CAB5005129.1"/>
    <property type="molecule type" value="Genomic_DNA"/>
</dbReference>
<sequence length="128" mass="13351">MHRSTWGVVAAVVVAAVLLVAGVSKLARQAGWRAESTGMGVPWRFARLVPYLETTVGALMLVQLQRHVVAWCAVALLAAFTVLLGARLAQGQRPPCACFGSLSAKPIGPGHLARNAVFIALAVAAALL</sequence>
<evidence type="ECO:0000256" key="5">
    <source>
        <dbReference type="SAM" id="Phobius"/>
    </source>
</evidence>
<keyword evidence="4 5" id="KW-0472">Membrane</keyword>
<dbReference type="InterPro" id="IPR009908">
    <property type="entry name" value="Methylamine_util_MauE"/>
</dbReference>
<proteinExistence type="predicted"/>
<evidence type="ECO:0000259" key="6">
    <source>
        <dbReference type="Pfam" id="PF07291"/>
    </source>
</evidence>
<dbReference type="GO" id="GO:0030416">
    <property type="term" value="P:methylamine metabolic process"/>
    <property type="evidence" value="ECO:0007669"/>
    <property type="project" value="InterPro"/>
</dbReference>
<reference evidence="10" key="1">
    <citation type="submission" date="2020-05" db="EMBL/GenBank/DDBJ databases">
        <authorList>
            <person name="Chiriac C."/>
            <person name="Salcher M."/>
            <person name="Ghai R."/>
            <person name="Kavagutti S V."/>
        </authorList>
    </citation>
    <scope>NUCLEOTIDE SEQUENCE</scope>
</reference>
<keyword evidence="3 5" id="KW-1133">Transmembrane helix</keyword>
<dbReference type="GO" id="GO:0016020">
    <property type="term" value="C:membrane"/>
    <property type="evidence" value="ECO:0007669"/>
    <property type="project" value="UniProtKB-SubCell"/>
</dbReference>
<organism evidence="10">
    <name type="scientific">freshwater metagenome</name>
    <dbReference type="NCBI Taxonomy" id="449393"/>
    <lineage>
        <taxon>unclassified sequences</taxon>
        <taxon>metagenomes</taxon>
        <taxon>ecological metagenomes</taxon>
    </lineage>
</organism>
<evidence type="ECO:0000313" key="9">
    <source>
        <dbReference type="EMBL" id="CAB4834188.1"/>
    </source>
</evidence>
<accession>A0A6J7BL53</accession>
<evidence type="ECO:0000313" key="12">
    <source>
        <dbReference type="EMBL" id="CAB5005129.1"/>
    </source>
</evidence>
<dbReference type="EMBL" id="CAFBIY010000006">
    <property type="protein sequence ID" value="CAB4846382.1"/>
    <property type="molecule type" value="Genomic_DNA"/>
</dbReference>
<dbReference type="EMBL" id="CAESGF010000008">
    <property type="protein sequence ID" value="CAB4363849.1"/>
    <property type="molecule type" value="Genomic_DNA"/>
</dbReference>
<evidence type="ECO:0000313" key="10">
    <source>
        <dbReference type="EMBL" id="CAB4846382.1"/>
    </source>
</evidence>
<feature type="transmembrane region" description="Helical" evidence="5">
    <location>
        <begin position="6"/>
        <end position="24"/>
    </location>
</feature>
<evidence type="ECO:0000256" key="1">
    <source>
        <dbReference type="ARBA" id="ARBA00004141"/>
    </source>
</evidence>
<feature type="domain" description="Methylamine utilisation protein MauE" evidence="6">
    <location>
        <begin position="8"/>
        <end position="127"/>
    </location>
</feature>
<evidence type="ECO:0000313" key="7">
    <source>
        <dbReference type="EMBL" id="CAB4363849.1"/>
    </source>
</evidence>
<dbReference type="AlphaFoldDB" id="A0A6J7BL53"/>
<comment type="subcellular location">
    <subcellularLocation>
        <location evidence="1">Membrane</location>
        <topology evidence="1">Multi-pass membrane protein</topology>
    </subcellularLocation>
</comment>
<gene>
    <name evidence="8" type="ORF">UFOPK2656_00015</name>
    <name evidence="9" type="ORF">UFOPK3099_02501</name>
    <name evidence="10" type="ORF">UFOPK3267_00217</name>
    <name evidence="11" type="ORF">UFOPK3651_03310</name>
    <name evidence="12" type="ORF">UFOPK3931_02464</name>
    <name evidence="7" type="ORF">UFOPK4189_01619</name>
</gene>
<feature type="transmembrane region" description="Helical" evidence="5">
    <location>
        <begin position="68"/>
        <end position="86"/>
    </location>
</feature>
<keyword evidence="2 5" id="KW-0812">Transmembrane</keyword>
<dbReference type="EMBL" id="CAFBMT010000036">
    <property type="protein sequence ID" value="CAB4957818.1"/>
    <property type="molecule type" value="Genomic_DNA"/>
</dbReference>
<dbReference type="Pfam" id="PF07291">
    <property type="entry name" value="MauE"/>
    <property type="match status" value="1"/>
</dbReference>